<feature type="transmembrane region" description="Helical" evidence="3">
    <location>
        <begin position="20"/>
        <end position="40"/>
    </location>
</feature>
<comment type="caution">
    <text evidence="5">The sequence shown here is derived from an EMBL/GenBank/DDBJ whole genome shotgun (WGS) entry which is preliminary data.</text>
</comment>
<evidence type="ECO:0000259" key="4">
    <source>
        <dbReference type="Pfam" id="PF00487"/>
    </source>
</evidence>
<dbReference type="InterPro" id="IPR005804">
    <property type="entry name" value="FA_desaturase_dom"/>
</dbReference>
<feature type="transmembrane region" description="Helical" evidence="3">
    <location>
        <begin position="46"/>
        <end position="67"/>
    </location>
</feature>
<feature type="domain" description="Fatty acid desaturase" evidence="4">
    <location>
        <begin position="46"/>
        <end position="248"/>
    </location>
</feature>
<dbReference type="EMBL" id="QBML01000019">
    <property type="protein sequence ID" value="PZO39211.1"/>
    <property type="molecule type" value="Genomic_DNA"/>
</dbReference>
<evidence type="ECO:0000313" key="5">
    <source>
        <dbReference type="EMBL" id="PZO39211.1"/>
    </source>
</evidence>
<comment type="cofactor">
    <cofactor evidence="1">
        <name>Fe(2+)</name>
        <dbReference type="ChEBI" id="CHEBI:29033"/>
    </cofactor>
</comment>
<sequence>MQKLGTPNKIFEIDDWIGMLLVFLIGSLWCFSLAILLTISVSNISWFWLVFSILGRTYLHTGLFILAHDSMHGNLIPCSRSLNNIIGRFAVGIYAFLPYDHCFINHHHHHRYSAQIGDPDFHGSISHPIFWYVKFIREYLPMRSLITFLIKMSFIIAGLTIIFNIPLINIILFWLLPLILSSSQLFFFGTYLPHRQTLNNSNFSPRLNNNLYSILWSLISCYNFGHYHWEHHEYPQLPWYRLHTVHRASY</sequence>
<protein>
    <submittedName>
        <fullName evidence="5">Beta-carotene ketolase</fullName>
    </submittedName>
</protein>
<keyword evidence="3" id="KW-1133">Transmembrane helix</keyword>
<accession>A0A2W4XV04</accession>
<evidence type="ECO:0000256" key="3">
    <source>
        <dbReference type="SAM" id="Phobius"/>
    </source>
</evidence>
<evidence type="ECO:0000313" key="6">
    <source>
        <dbReference type="Proteomes" id="UP000249467"/>
    </source>
</evidence>
<keyword evidence="3" id="KW-0472">Membrane</keyword>
<reference evidence="5 6" key="2">
    <citation type="submission" date="2018-06" db="EMBL/GenBank/DDBJ databases">
        <title>Metagenomic assembly of (sub)arctic Cyanobacteria and their associated microbiome from non-axenic cultures.</title>
        <authorList>
            <person name="Baurain D."/>
        </authorList>
    </citation>
    <scope>NUCLEOTIDE SEQUENCE [LARGE SCALE GENOMIC DNA]</scope>
    <source>
        <strain evidence="5">ULC066bin1</strain>
    </source>
</reference>
<evidence type="ECO:0000256" key="1">
    <source>
        <dbReference type="ARBA" id="ARBA00001954"/>
    </source>
</evidence>
<keyword evidence="3" id="KW-0812">Transmembrane</keyword>
<dbReference type="AlphaFoldDB" id="A0A2W4XV04"/>
<organism evidence="5 6">
    <name type="scientific">Pseudanabaena frigida</name>
    <dbReference type="NCBI Taxonomy" id="945775"/>
    <lineage>
        <taxon>Bacteria</taxon>
        <taxon>Bacillati</taxon>
        <taxon>Cyanobacteriota</taxon>
        <taxon>Cyanophyceae</taxon>
        <taxon>Pseudanabaenales</taxon>
        <taxon>Pseudanabaenaceae</taxon>
        <taxon>Pseudanabaena</taxon>
    </lineage>
</organism>
<gene>
    <name evidence="5" type="ORF">DCF19_14670</name>
</gene>
<feature type="transmembrane region" description="Helical" evidence="3">
    <location>
        <begin position="171"/>
        <end position="191"/>
    </location>
</feature>
<reference evidence="5 6" key="1">
    <citation type="submission" date="2018-04" db="EMBL/GenBank/DDBJ databases">
        <authorList>
            <person name="Go L.Y."/>
            <person name="Mitchell J.A."/>
        </authorList>
    </citation>
    <scope>NUCLEOTIDE SEQUENCE [LARGE SCALE GENOMIC DNA]</scope>
    <source>
        <strain evidence="5">ULC066bin1</strain>
    </source>
</reference>
<comment type="similarity">
    <text evidence="2">Belongs to the fatty acid desaturase type 2 family.</text>
</comment>
<feature type="transmembrane region" description="Helical" evidence="3">
    <location>
        <begin position="145"/>
        <end position="165"/>
    </location>
</feature>
<name>A0A2W4XV04_9CYAN</name>
<proteinExistence type="inferred from homology"/>
<dbReference type="Proteomes" id="UP000249467">
    <property type="component" value="Unassembled WGS sequence"/>
</dbReference>
<evidence type="ECO:0000256" key="2">
    <source>
        <dbReference type="ARBA" id="ARBA00008749"/>
    </source>
</evidence>
<dbReference type="Pfam" id="PF00487">
    <property type="entry name" value="FA_desaturase"/>
    <property type="match status" value="1"/>
</dbReference>
<dbReference type="GO" id="GO:0006629">
    <property type="term" value="P:lipid metabolic process"/>
    <property type="evidence" value="ECO:0007669"/>
    <property type="project" value="InterPro"/>
</dbReference>